<proteinExistence type="predicted"/>
<reference evidence="5 6" key="1">
    <citation type="journal article" date="2017" name="Gigascience">
        <title>Genome sequence of the small brown planthopper, Laodelphax striatellus.</title>
        <authorList>
            <person name="Zhu J."/>
            <person name="Jiang F."/>
            <person name="Wang X."/>
            <person name="Yang P."/>
            <person name="Bao Y."/>
            <person name="Zhao W."/>
            <person name="Wang W."/>
            <person name="Lu H."/>
            <person name="Wang Q."/>
            <person name="Cui N."/>
            <person name="Li J."/>
            <person name="Chen X."/>
            <person name="Luo L."/>
            <person name="Yu J."/>
            <person name="Kang L."/>
            <person name="Cui F."/>
        </authorList>
    </citation>
    <scope>NUCLEOTIDE SEQUENCE [LARGE SCALE GENOMIC DNA]</scope>
    <source>
        <strain evidence="5">Lst14</strain>
    </source>
</reference>
<dbReference type="InterPro" id="IPR013257">
    <property type="entry name" value="SRI"/>
</dbReference>
<feature type="compositionally biased region" description="Polar residues" evidence="3">
    <location>
        <begin position="311"/>
        <end position="323"/>
    </location>
</feature>
<dbReference type="SMR" id="A0A482WWE3"/>
<dbReference type="GO" id="GO:0006355">
    <property type="term" value="P:regulation of DNA-templated transcription"/>
    <property type="evidence" value="ECO:0007669"/>
    <property type="project" value="InterPro"/>
</dbReference>
<organism evidence="5 6">
    <name type="scientific">Laodelphax striatellus</name>
    <name type="common">Small brown planthopper</name>
    <name type="synonym">Delphax striatella</name>
    <dbReference type="NCBI Taxonomy" id="195883"/>
    <lineage>
        <taxon>Eukaryota</taxon>
        <taxon>Metazoa</taxon>
        <taxon>Ecdysozoa</taxon>
        <taxon>Arthropoda</taxon>
        <taxon>Hexapoda</taxon>
        <taxon>Insecta</taxon>
        <taxon>Pterygota</taxon>
        <taxon>Neoptera</taxon>
        <taxon>Paraneoptera</taxon>
        <taxon>Hemiptera</taxon>
        <taxon>Auchenorrhyncha</taxon>
        <taxon>Fulgoroidea</taxon>
        <taxon>Delphacidae</taxon>
        <taxon>Criomorphinae</taxon>
        <taxon>Laodelphax</taxon>
    </lineage>
</organism>
<protein>
    <recommendedName>
        <fullName evidence="4">Set2 Rpb1 interacting domain-containing protein</fullName>
    </recommendedName>
</protein>
<evidence type="ECO:0000259" key="4">
    <source>
        <dbReference type="Pfam" id="PF08236"/>
    </source>
</evidence>
<dbReference type="Proteomes" id="UP000291343">
    <property type="component" value="Unassembled WGS sequence"/>
</dbReference>
<keyword evidence="2" id="KW-0539">Nucleus</keyword>
<evidence type="ECO:0000256" key="3">
    <source>
        <dbReference type="SAM" id="MobiDB-lite"/>
    </source>
</evidence>
<feature type="region of interest" description="Disordered" evidence="3">
    <location>
        <begin position="308"/>
        <end position="327"/>
    </location>
</feature>
<dbReference type="OrthoDB" id="6594281at2759"/>
<comment type="subcellular location">
    <subcellularLocation>
        <location evidence="1">Nucleus</location>
    </subcellularLocation>
</comment>
<sequence length="465" mass="53307">MGIEQNEYEDFTCIKNFVFHSDIEDDESGDDKKLTSLVRESYVKRLRQLLKQNYKVWCENYKDESVSGDGKRLSSTEIDRCITFLEDKALQVCMVARIYQKVMVKTMTDIKKSTREMKLFESLVDTKGWNVDRYPDKCTQTETAPKCDSENQTDPVAFGPRYSLLDLPLPSVNSMTSCLEVKISTPDSPCKQLKETVAKVMPRVINRSQEGSSQTRKRRRSSASLDVNCDQNIKMAKRDSIDSFCNNLSSSEVSVNVLDVSNKTMISDASLNGDSCLVDRIDTNETDDNLLSLDERLMEMGLLNIEEQSGDEQSMAPSPNPGTRGQRVHKGTWYVEMVAHVCNFHRAYNQLTPEQSARIDLKIAKLFGNRSYDRSVKLSDDNLSLCRKRIASRVVAELTPYLDKKLIYNRLLFKEFAKRVTECIMEESYAPESSRIKNFVVDFFDRNKSIKSMIDIEFCRKEICL</sequence>
<feature type="domain" description="Set2 Rpb1 interacting" evidence="4">
    <location>
        <begin position="387"/>
        <end position="451"/>
    </location>
</feature>
<evidence type="ECO:0000256" key="2">
    <source>
        <dbReference type="ARBA" id="ARBA00023242"/>
    </source>
</evidence>
<evidence type="ECO:0000313" key="5">
    <source>
        <dbReference type="EMBL" id="RZF37939.1"/>
    </source>
</evidence>
<feature type="region of interest" description="Disordered" evidence="3">
    <location>
        <begin position="203"/>
        <end position="225"/>
    </location>
</feature>
<dbReference type="InParanoid" id="A0A482WWE3"/>
<dbReference type="AlphaFoldDB" id="A0A482WWE3"/>
<keyword evidence="6" id="KW-1185">Reference proteome</keyword>
<dbReference type="Pfam" id="PF08236">
    <property type="entry name" value="SRI"/>
    <property type="match status" value="1"/>
</dbReference>
<accession>A0A482WWE3</accession>
<gene>
    <name evidence="5" type="ORF">LSTR_LSTR005439</name>
</gene>
<evidence type="ECO:0000256" key="1">
    <source>
        <dbReference type="ARBA" id="ARBA00004123"/>
    </source>
</evidence>
<comment type="caution">
    <text evidence="5">The sequence shown here is derived from an EMBL/GenBank/DDBJ whole genome shotgun (WGS) entry which is preliminary data.</text>
</comment>
<name>A0A482WWE3_LAOST</name>
<dbReference type="EMBL" id="QKKF02022863">
    <property type="protein sequence ID" value="RZF37939.1"/>
    <property type="molecule type" value="Genomic_DNA"/>
</dbReference>
<dbReference type="GO" id="GO:0005694">
    <property type="term" value="C:chromosome"/>
    <property type="evidence" value="ECO:0007669"/>
    <property type="project" value="InterPro"/>
</dbReference>
<evidence type="ECO:0000313" key="6">
    <source>
        <dbReference type="Proteomes" id="UP000291343"/>
    </source>
</evidence>